<keyword evidence="2" id="KW-1185">Reference proteome</keyword>
<organism evidence="1 2">
    <name type="scientific">Peronosclerospora sorghi</name>
    <dbReference type="NCBI Taxonomy" id="230839"/>
    <lineage>
        <taxon>Eukaryota</taxon>
        <taxon>Sar</taxon>
        <taxon>Stramenopiles</taxon>
        <taxon>Oomycota</taxon>
        <taxon>Peronosporomycetes</taxon>
        <taxon>Peronosporales</taxon>
        <taxon>Peronosporaceae</taxon>
        <taxon>Peronosclerospora</taxon>
    </lineage>
</organism>
<protein>
    <submittedName>
        <fullName evidence="1">Uncharacterized protein</fullName>
    </submittedName>
</protein>
<reference evidence="1 2" key="1">
    <citation type="journal article" date="2022" name="bioRxiv">
        <title>The genome of the oomycete Peronosclerospora sorghi, a cosmopolitan pathogen of maize and sorghum, is inflated with dispersed pseudogenes.</title>
        <authorList>
            <person name="Fletcher K."/>
            <person name="Martin F."/>
            <person name="Isakeit T."/>
            <person name="Cavanaugh K."/>
            <person name="Magill C."/>
            <person name="Michelmore R."/>
        </authorList>
    </citation>
    <scope>NUCLEOTIDE SEQUENCE [LARGE SCALE GENOMIC DNA]</scope>
    <source>
        <strain evidence="1">P6</strain>
    </source>
</reference>
<gene>
    <name evidence="1" type="ORF">PsorP6_014569</name>
</gene>
<evidence type="ECO:0000313" key="1">
    <source>
        <dbReference type="EMBL" id="KAI9908964.1"/>
    </source>
</evidence>
<name>A0ACC0VR57_9STRA</name>
<proteinExistence type="predicted"/>
<dbReference type="Proteomes" id="UP001163321">
    <property type="component" value="Chromosome 7"/>
</dbReference>
<dbReference type="EMBL" id="CM047586">
    <property type="protein sequence ID" value="KAI9908964.1"/>
    <property type="molecule type" value="Genomic_DNA"/>
</dbReference>
<sequence length="165" mass="19116">MHKFNSALKSRESKITALREQINAVEDEIKKKFADFSEAVGIENIRAGSHHKALEMHRKITEHVAKLCTQIEYLDYQDFIPAQCLQKTRKKGRIAAFKAEMMTQLAEKSGVTELDDNLTELQAKLDQDKEMSRHLTDRSSYMQEQLKKRTHVEKEDEALVKGLKR</sequence>
<comment type="caution">
    <text evidence="1">The sequence shown here is derived from an EMBL/GenBank/DDBJ whole genome shotgun (WGS) entry which is preliminary data.</text>
</comment>
<evidence type="ECO:0000313" key="2">
    <source>
        <dbReference type="Proteomes" id="UP001163321"/>
    </source>
</evidence>
<accession>A0ACC0VR57</accession>